<sequence length="151" mass="17326">MSISPGSKIRFALVNLSPSSYYEVRISYPANYPTIFRMRLEEPEVFHNRKLLNTEKIMFNTNSRGHIEGHEPPHDGERYHVIVQAEQEGVWPQGADGLRDVPFDIVLETLFYGIPRHSLRIAMSLFVGIILSCVFMPQILSLLKGRKKKAE</sequence>
<dbReference type="PANTHER" id="PTHR35465">
    <property type="entry name" value="CAVEOLIN-1 PROTEIN"/>
    <property type="match status" value="1"/>
</dbReference>
<dbReference type="OrthoDB" id="3360032at2759"/>
<keyword evidence="1" id="KW-1133">Transmembrane helix</keyword>
<evidence type="ECO:0000313" key="3">
    <source>
        <dbReference type="Proteomes" id="UP000241769"/>
    </source>
</evidence>
<keyword evidence="1" id="KW-0812">Transmembrane</keyword>
<name>A0A2P6NNS0_9EUKA</name>
<accession>A0A2P6NNS0</accession>
<dbReference type="Proteomes" id="UP000241769">
    <property type="component" value="Unassembled WGS sequence"/>
</dbReference>
<dbReference type="PANTHER" id="PTHR35465:SF1">
    <property type="entry name" value="PHOSPHATIDYLINOSITOL-GLYCAN BIOSYNTHESIS CLASS X PROTEIN"/>
    <property type="match status" value="1"/>
</dbReference>
<keyword evidence="1" id="KW-0472">Membrane</keyword>
<dbReference type="EMBL" id="MDYQ01000043">
    <property type="protein sequence ID" value="PRP85548.1"/>
    <property type="molecule type" value="Genomic_DNA"/>
</dbReference>
<comment type="caution">
    <text evidence="2">The sequence shown here is derived from an EMBL/GenBank/DDBJ whole genome shotgun (WGS) entry which is preliminary data.</text>
</comment>
<feature type="transmembrane region" description="Helical" evidence="1">
    <location>
        <begin position="121"/>
        <end position="143"/>
    </location>
</feature>
<evidence type="ECO:0000256" key="1">
    <source>
        <dbReference type="SAM" id="Phobius"/>
    </source>
</evidence>
<dbReference type="AlphaFoldDB" id="A0A2P6NNS0"/>
<gene>
    <name evidence="2" type="ORF">PROFUN_06780</name>
</gene>
<dbReference type="InParanoid" id="A0A2P6NNS0"/>
<protein>
    <submittedName>
        <fullName evidence="2">Uncharacterized protein</fullName>
    </submittedName>
</protein>
<reference evidence="2 3" key="1">
    <citation type="journal article" date="2018" name="Genome Biol. Evol.">
        <title>Multiple Roots of Fruiting Body Formation in Amoebozoa.</title>
        <authorList>
            <person name="Hillmann F."/>
            <person name="Forbes G."/>
            <person name="Novohradska S."/>
            <person name="Ferling I."/>
            <person name="Riege K."/>
            <person name="Groth M."/>
            <person name="Westermann M."/>
            <person name="Marz M."/>
            <person name="Spaller T."/>
            <person name="Winckler T."/>
            <person name="Schaap P."/>
            <person name="Glockner G."/>
        </authorList>
    </citation>
    <scope>NUCLEOTIDE SEQUENCE [LARGE SCALE GENOMIC DNA]</scope>
    <source>
        <strain evidence="2 3">Jena</strain>
    </source>
</reference>
<organism evidence="2 3">
    <name type="scientific">Planoprotostelium fungivorum</name>
    <dbReference type="NCBI Taxonomy" id="1890364"/>
    <lineage>
        <taxon>Eukaryota</taxon>
        <taxon>Amoebozoa</taxon>
        <taxon>Evosea</taxon>
        <taxon>Variosea</taxon>
        <taxon>Cavosteliida</taxon>
        <taxon>Cavosteliaceae</taxon>
        <taxon>Planoprotostelium</taxon>
    </lineage>
</organism>
<evidence type="ECO:0000313" key="2">
    <source>
        <dbReference type="EMBL" id="PRP85548.1"/>
    </source>
</evidence>
<keyword evidence="3" id="KW-1185">Reference proteome</keyword>
<proteinExistence type="predicted"/>